<gene>
    <name evidence="2" type="ORF">DFR68_105179</name>
</gene>
<name>A0A370H5F1_9NOCA</name>
<evidence type="ECO:0000256" key="1">
    <source>
        <dbReference type="SAM" id="MobiDB-lite"/>
    </source>
</evidence>
<comment type="caution">
    <text evidence="2">The sequence shown here is derived from an EMBL/GenBank/DDBJ whole genome shotgun (WGS) entry which is preliminary data.</text>
</comment>
<reference evidence="2 3" key="1">
    <citation type="submission" date="2018-07" db="EMBL/GenBank/DDBJ databases">
        <title>Genomic Encyclopedia of Type Strains, Phase IV (KMG-IV): sequencing the most valuable type-strain genomes for metagenomic binning, comparative biology and taxonomic classification.</title>
        <authorList>
            <person name="Goeker M."/>
        </authorList>
    </citation>
    <scope>NUCLEOTIDE SEQUENCE [LARGE SCALE GENOMIC DNA]</scope>
    <source>
        <strain evidence="2 3">DSM 44952</strain>
    </source>
</reference>
<feature type="compositionally biased region" description="Basic and acidic residues" evidence="1">
    <location>
        <begin position="54"/>
        <end position="70"/>
    </location>
</feature>
<protein>
    <submittedName>
        <fullName evidence="2">Uncharacterized protein</fullName>
    </submittedName>
</protein>
<dbReference type="Proteomes" id="UP000255355">
    <property type="component" value="Unassembled WGS sequence"/>
</dbReference>
<keyword evidence="3" id="KW-1185">Reference proteome</keyword>
<evidence type="ECO:0000313" key="3">
    <source>
        <dbReference type="Proteomes" id="UP000255355"/>
    </source>
</evidence>
<dbReference type="EMBL" id="QQAZ01000005">
    <property type="protein sequence ID" value="RDI50702.1"/>
    <property type="molecule type" value="Genomic_DNA"/>
</dbReference>
<sequence>MGTIGFGAGARPVGAGRVKPRRRSVDMQAPAGGGDIRGMRNVGGYSTVGFRATPRIDREPAEREPSAADRDLAAIDRELAIIDQELADADRELAAAGAAADGQPAAGVDARLAAGWNAGMDVRLAAGADARLAAVTR</sequence>
<accession>A0A370H5F1</accession>
<dbReference type="AlphaFoldDB" id="A0A370H5F1"/>
<feature type="region of interest" description="Disordered" evidence="1">
    <location>
        <begin position="1"/>
        <end position="40"/>
    </location>
</feature>
<evidence type="ECO:0000313" key="2">
    <source>
        <dbReference type="EMBL" id="RDI50702.1"/>
    </source>
</evidence>
<proteinExistence type="predicted"/>
<feature type="region of interest" description="Disordered" evidence="1">
    <location>
        <begin position="51"/>
        <end position="70"/>
    </location>
</feature>
<organism evidence="2 3">
    <name type="scientific">Nocardia mexicana</name>
    <dbReference type="NCBI Taxonomy" id="279262"/>
    <lineage>
        <taxon>Bacteria</taxon>
        <taxon>Bacillati</taxon>
        <taxon>Actinomycetota</taxon>
        <taxon>Actinomycetes</taxon>
        <taxon>Mycobacteriales</taxon>
        <taxon>Nocardiaceae</taxon>
        <taxon>Nocardia</taxon>
    </lineage>
</organism>